<dbReference type="Pfam" id="PF00891">
    <property type="entry name" value="Methyltransf_2"/>
    <property type="match status" value="1"/>
</dbReference>
<evidence type="ECO:0000256" key="2">
    <source>
        <dbReference type="ARBA" id="ARBA00022679"/>
    </source>
</evidence>
<dbReference type="SUPFAM" id="SSF46785">
    <property type="entry name" value="Winged helix' DNA-binding domain"/>
    <property type="match status" value="1"/>
</dbReference>
<evidence type="ECO:0000256" key="1">
    <source>
        <dbReference type="ARBA" id="ARBA00022603"/>
    </source>
</evidence>
<feature type="domain" description="O-methyltransferase dimerisation" evidence="5">
    <location>
        <begin position="29"/>
        <end position="97"/>
    </location>
</feature>
<accession>A0A832WIR2</accession>
<sequence length="372" mass="43285">MLLKSPDKSPEKILKLFDEVYSKARIFYLLRTAIDLNLFEYLSSFKTAKELAEILDADLILMEYMLKILNELDLIESKVVSERIYYKNAEITNIYLKKDSNYSIINPIYSYFENIKNWENLADILKNKSNCSNMDVDNFFPKVVRRMADECKCWELQKVLNYMAKYEEFKNAKKLLDLAGGHGLYAIGFSMLNRNLKCYVFDLPNVIEETKKFIKKYNAKNVFTITGDFYKDDIGKGYDIIFCSYNPGGKNPKIAEKVYNALNEGGLFINKQFFPDKEEGIEDYINNMEWNFSKPEGLKKGKIRYTFEGDLNLNDYLKYLEDLGFKILEVVDMSELLGLDENSSSFRKSANPSDSLRFKDNSPAKMIVAKKL</sequence>
<dbReference type="PANTHER" id="PTHR11746">
    <property type="entry name" value="O-METHYLTRANSFERASE"/>
    <property type="match status" value="1"/>
</dbReference>
<dbReference type="Proteomes" id="UP000645676">
    <property type="component" value="Unassembled WGS sequence"/>
</dbReference>
<keyword evidence="2 6" id="KW-0808">Transferase</keyword>
<dbReference type="InterPro" id="IPR036390">
    <property type="entry name" value="WH_DNA-bd_sf"/>
</dbReference>
<organism evidence="6 7">
    <name type="scientific">Methanocaldococcus jannaschii</name>
    <dbReference type="NCBI Taxonomy" id="2190"/>
    <lineage>
        <taxon>Archaea</taxon>
        <taxon>Methanobacteriati</taxon>
        <taxon>Methanobacteriota</taxon>
        <taxon>Methanomada group</taxon>
        <taxon>Methanococci</taxon>
        <taxon>Methanococcales</taxon>
        <taxon>Methanocaldococcaceae</taxon>
        <taxon>Methanocaldococcus</taxon>
    </lineage>
</organism>
<dbReference type="PROSITE" id="PS51683">
    <property type="entry name" value="SAM_OMT_II"/>
    <property type="match status" value="1"/>
</dbReference>
<evidence type="ECO:0000259" key="5">
    <source>
        <dbReference type="Pfam" id="PF08100"/>
    </source>
</evidence>
<evidence type="ECO:0000313" key="7">
    <source>
        <dbReference type="Proteomes" id="UP000645676"/>
    </source>
</evidence>
<dbReference type="Gene3D" id="3.40.50.150">
    <property type="entry name" value="Vaccinia Virus protein VP39"/>
    <property type="match status" value="1"/>
</dbReference>
<dbReference type="SMR" id="A0A832WIR2"/>
<keyword evidence="3" id="KW-0949">S-adenosyl-L-methionine</keyword>
<dbReference type="GO" id="GO:0008171">
    <property type="term" value="F:O-methyltransferase activity"/>
    <property type="evidence" value="ECO:0007669"/>
    <property type="project" value="InterPro"/>
</dbReference>
<evidence type="ECO:0000256" key="3">
    <source>
        <dbReference type="ARBA" id="ARBA00022691"/>
    </source>
</evidence>
<comment type="caution">
    <text evidence="6">The sequence shown here is derived from an EMBL/GenBank/DDBJ whole genome shotgun (WGS) entry which is preliminary data.</text>
</comment>
<proteinExistence type="predicted"/>
<protein>
    <submittedName>
        <fullName evidence="6">Class I SAM-dependent methyltransferase</fullName>
    </submittedName>
</protein>
<dbReference type="InterPro" id="IPR029063">
    <property type="entry name" value="SAM-dependent_MTases_sf"/>
</dbReference>
<evidence type="ECO:0000259" key="4">
    <source>
        <dbReference type="Pfam" id="PF00891"/>
    </source>
</evidence>
<dbReference type="EMBL" id="DUJR01000017">
    <property type="protein sequence ID" value="HII59614.1"/>
    <property type="molecule type" value="Genomic_DNA"/>
</dbReference>
<keyword evidence="1 6" id="KW-0489">Methyltransferase</keyword>
<dbReference type="OMA" id="CKCWELQ"/>
<dbReference type="InterPro" id="IPR016461">
    <property type="entry name" value="COMT-like"/>
</dbReference>
<dbReference type="Gene3D" id="1.10.10.10">
    <property type="entry name" value="Winged helix-like DNA-binding domain superfamily/Winged helix DNA-binding domain"/>
    <property type="match status" value="1"/>
</dbReference>
<dbReference type="GO" id="GO:0032259">
    <property type="term" value="P:methylation"/>
    <property type="evidence" value="ECO:0007669"/>
    <property type="project" value="UniProtKB-KW"/>
</dbReference>
<name>A0A832WIR2_9EURY</name>
<dbReference type="Pfam" id="PF08100">
    <property type="entry name" value="Dimerisation"/>
    <property type="match status" value="1"/>
</dbReference>
<dbReference type="RefSeq" id="WP_010869578.1">
    <property type="nucleotide sequence ID" value="NC_000909.1"/>
</dbReference>
<dbReference type="InterPro" id="IPR036388">
    <property type="entry name" value="WH-like_DNA-bd_sf"/>
</dbReference>
<dbReference type="AlphaFoldDB" id="A0A832WIR2"/>
<feature type="domain" description="O-methyltransferase C-terminal" evidence="4">
    <location>
        <begin position="155"/>
        <end position="266"/>
    </location>
</feature>
<dbReference type="SUPFAM" id="SSF53335">
    <property type="entry name" value="S-adenosyl-L-methionine-dependent methyltransferases"/>
    <property type="match status" value="1"/>
</dbReference>
<dbReference type="InterPro" id="IPR001077">
    <property type="entry name" value="COMT_C"/>
</dbReference>
<gene>
    <name evidence="6" type="ORF">HA335_03390</name>
</gene>
<evidence type="ECO:0000313" key="6">
    <source>
        <dbReference type="EMBL" id="HII59614.1"/>
    </source>
</evidence>
<dbReference type="InterPro" id="IPR012967">
    <property type="entry name" value="COMT_dimerisation"/>
</dbReference>
<reference evidence="6" key="1">
    <citation type="journal article" date="2020" name="bioRxiv">
        <title>A rank-normalized archaeal taxonomy based on genome phylogeny resolves widespread incomplete and uneven classifications.</title>
        <authorList>
            <person name="Rinke C."/>
            <person name="Chuvochina M."/>
            <person name="Mussig A.J."/>
            <person name="Chaumeil P.-A."/>
            <person name="Waite D.W."/>
            <person name="Whitman W.B."/>
            <person name="Parks D.H."/>
            <person name="Hugenholtz P."/>
        </authorList>
    </citation>
    <scope>NUCLEOTIDE SEQUENCE</scope>
    <source>
        <strain evidence="6">UBA8849</strain>
    </source>
</reference>
<dbReference type="GO" id="GO:0046983">
    <property type="term" value="F:protein dimerization activity"/>
    <property type="evidence" value="ECO:0007669"/>
    <property type="project" value="InterPro"/>
</dbReference>